<accession>A0A183TD02</accession>
<protein>
    <submittedName>
        <fullName evidence="1 3">Uncharacterized protein</fullName>
    </submittedName>
</protein>
<reference evidence="1 2" key="2">
    <citation type="submission" date="2018-11" db="EMBL/GenBank/DDBJ databases">
        <authorList>
            <consortium name="Pathogen Informatics"/>
        </authorList>
    </citation>
    <scope>NUCLEOTIDE SEQUENCE [LARGE SCALE GENOMIC DNA]</scope>
    <source>
        <strain evidence="1 2">NST_G2</strain>
    </source>
</reference>
<name>A0A183TD02_SCHSO</name>
<dbReference type="Proteomes" id="UP000275846">
    <property type="component" value="Unassembled WGS sequence"/>
</dbReference>
<dbReference type="STRING" id="70667.A0A183TD02"/>
<dbReference type="AlphaFoldDB" id="A0A183TD02"/>
<gene>
    <name evidence="1" type="ORF">SSLN_LOCUS14350</name>
</gene>
<evidence type="ECO:0000313" key="1">
    <source>
        <dbReference type="EMBL" id="VDM00736.1"/>
    </source>
</evidence>
<dbReference type="OrthoDB" id="6307016at2759"/>
<dbReference type="EMBL" id="UYSU01038882">
    <property type="protein sequence ID" value="VDM00736.1"/>
    <property type="molecule type" value="Genomic_DNA"/>
</dbReference>
<sequence length="230" mass="25536">MRRWTGGHEDDERWPGWGKREWERRARCPKFYPGNKFRTSRQTVNATHGKCNPALMLLGLPQCSSLPPPPPPPPPPSPYSASWFSAHGQSALVIRPTVPSTLFPHPTTCGRPSINTLPDPIGSEPDEPDVLKRSGTCDADDYSLWAFRTQNFIDGVPPKVAGSYLVSFLDDLAVQQLMAMGTSLVVPATPLFDTLNDLFDRKQPAALDVEAFWSRRQLTAESVEAYGSWC</sequence>
<evidence type="ECO:0000313" key="2">
    <source>
        <dbReference type="Proteomes" id="UP000275846"/>
    </source>
</evidence>
<proteinExistence type="predicted"/>
<reference evidence="3" key="1">
    <citation type="submission" date="2016-06" db="UniProtKB">
        <authorList>
            <consortium name="WormBaseParasite"/>
        </authorList>
    </citation>
    <scope>IDENTIFICATION</scope>
</reference>
<organism evidence="3">
    <name type="scientific">Schistocephalus solidus</name>
    <name type="common">Tapeworm</name>
    <dbReference type="NCBI Taxonomy" id="70667"/>
    <lineage>
        <taxon>Eukaryota</taxon>
        <taxon>Metazoa</taxon>
        <taxon>Spiralia</taxon>
        <taxon>Lophotrochozoa</taxon>
        <taxon>Platyhelminthes</taxon>
        <taxon>Cestoda</taxon>
        <taxon>Eucestoda</taxon>
        <taxon>Diphyllobothriidea</taxon>
        <taxon>Diphyllobothriidae</taxon>
        <taxon>Schistocephalus</taxon>
    </lineage>
</organism>
<keyword evidence="2" id="KW-1185">Reference proteome</keyword>
<evidence type="ECO:0000313" key="3">
    <source>
        <dbReference type="WBParaSite" id="SSLN_0001489201-mRNA-1"/>
    </source>
</evidence>
<dbReference type="WBParaSite" id="SSLN_0001489201-mRNA-1">
    <property type="protein sequence ID" value="SSLN_0001489201-mRNA-1"/>
    <property type="gene ID" value="SSLN_0001489201"/>
</dbReference>